<accession>A0A438I3Q6</accession>
<evidence type="ECO:0000313" key="2">
    <source>
        <dbReference type="Proteomes" id="UP000288805"/>
    </source>
</evidence>
<protein>
    <submittedName>
        <fullName evidence="1">Uncharacterized protein</fullName>
    </submittedName>
</protein>
<reference evidence="1 2" key="1">
    <citation type="journal article" date="2018" name="PLoS Genet.">
        <title>Population sequencing reveals clonal diversity and ancestral inbreeding in the grapevine cultivar Chardonnay.</title>
        <authorList>
            <person name="Roach M.J."/>
            <person name="Johnson D.L."/>
            <person name="Bohlmann J."/>
            <person name="van Vuuren H.J."/>
            <person name="Jones S.J."/>
            <person name="Pretorius I.S."/>
            <person name="Schmidt S.A."/>
            <person name="Borneman A.R."/>
        </authorList>
    </citation>
    <scope>NUCLEOTIDE SEQUENCE [LARGE SCALE GENOMIC DNA]</scope>
    <source>
        <strain evidence="2">cv. Chardonnay</strain>
        <tissue evidence="1">Leaf</tissue>
    </source>
</reference>
<evidence type="ECO:0000313" key="1">
    <source>
        <dbReference type="EMBL" id="RVW91321.1"/>
    </source>
</evidence>
<organism evidence="1 2">
    <name type="scientific">Vitis vinifera</name>
    <name type="common">Grape</name>
    <dbReference type="NCBI Taxonomy" id="29760"/>
    <lineage>
        <taxon>Eukaryota</taxon>
        <taxon>Viridiplantae</taxon>
        <taxon>Streptophyta</taxon>
        <taxon>Embryophyta</taxon>
        <taxon>Tracheophyta</taxon>
        <taxon>Spermatophyta</taxon>
        <taxon>Magnoliopsida</taxon>
        <taxon>eudicotyledons</taxon>
        <taxon>Gunneridae</taxon>
        <taxon>Pentapetalae</taxon>
        <taxon>rosids</taxon>
        <taxon>Vitales</taxon>
        <taxon>Vitaceae</taxon>
        <taxon>Viteae</taxon>
        <taxon>Vitis</taxon>
    </lineage>
</organism>
<comment type="caution">
    <text evidence="1">The sequence shown here is derived from an EMBL/GenBank/DDBJ whole genome shotgun (WGS) entry which is preliminary data.</text>
</comment>
<name>A0A438I3Q6_VITVI</name>
<gene>
    <name evidence="1" type="ORF">CK203_035387</name>
</gene>
<dbReference type="AlphaFoldDB" id="A0A438I3Q6"/>
<dbReference type="Proteomes" id="UP000288805">
    <property type="component" value="Unassembled WGS sequence"/>
</dbReference>
<sequence length="74" mass="8414">MSRTSRNFSATRTTNIVAHPNPNHVKMFLKGKGKLSHKIALVPNEDEDDPKFSAWDEAEEGRRIMMLNVPTVLH</sequence>
<dbReference type="EMBL" id="QGNW01000147">
    <property type="protein sequence ID" value="RVW91321.1"/>
    <property type="molecule type" value="Genomic_DNA"/>
</dbReference>
<proteinExistence type="predicted"/>